<dbReference type="GO" id="GO:0004930">
    <property type="term" value="F:G protein-coupled receptor activity"/>
    <property type="evidence" value="ECO:0007669"/>
    <property type="project" value="TreeGrafter"/>
</dbReference>
<dbReference type="Gene3D" id="1.20.1070.10">
    <property type="entry name" value="Rhodopsin 7-helix transmembrane proteins"/>
    <property type="match status" value="1"/>
</dbReference>
<comment type="subcellular location">
    <subcellularLocation>
        <location evidence="1">Membrane</location>
        <topology evidence="1">Multi-pass membrane protein</topology>
    </subcellularLocation>
</comment>
<evidence type="ECO:0000256" key="3">
    <source>
        <dbReference type="ARBA" id="ARBA00022989"/>
    </source>
</evidence>
<evidence type="ECO:0000256" key="6">
    <source>
        <dbReference type="SAM" id="Phobius"/>
    </source>
</evidence>
<evidence type="ECO:0000256" key="4">
    <source>
        <dbReference type="ARBA" id="ARBA00023136"/>
    </source>
</evidence>
<feature type="region of interest" description="Disordered" evidence="5">
    <location>
        <begin position="228"/>
        <end position="264"/>
    </location>
</feature>
<keyword evidence="2 6" id="KW-0812">Transmembrane</keyword>
<protein>
    <recommendedName>
        <fullName evidence="9">G-protein coupled receptors family 1 profile domain-containing protein</fullName>
    </recommendedName>
</protein>
<dbReference type="Proteomes" id="UP001054902">
    <property type="component" value="Unassembled WGS sequence"/>
</dbReference>
<accession>A0AAD3CUI7</accession>
<feature type="transmembrane region" description="Helical" evidence="6">
    <location>
        <begin position="200"/>
        <end position="221"/>
    </location>
</feature>
<evidence type="ECO:0000256" key="1">
    <source>
        <dbReference type="ARBA" id="ARBA00004141"/>
    </source>
</evidence>
<evidence type="ECO:0000313" key="7">
    <source>
        <dbReference type="EMBL" id="GFH52482.1"/>
    </source>
</evidence>
<feature type="transmembrane region" description="Helical" evidence="6">
    <location>
        <begin position="87"/>
        <end position="110"/>
    </location>
</feature>
<gene>
    <name evidence="7" type="ORF">CTEN210_08958</name>
</gene>
<dbReference type="SUPFAM" id="SSF81321">
    <property type="entry name" value="Family A G protein-coupled receptor-like"/>
    <property type="match status" value="1"/>
</dbReference>
<keyword evidence="8" id="KW-1185">Reference proteome</keyword>
<dbReference type="AlphaFoldDB" id="A0AAD3CUI7"/>
<organism evidence="7 8">
    <name type="scientific">Chaetoceros tenuissimus</name>
    <dbReference type="NCBI Taxonomy" id="426638"/>
    <lineage>
        <taxon>Eukaryota</taxon>
        <taxon>Sar</taxon>
        <taxon>Stramenopiles</taxon>
        <taxon>Ochrophyta</taxon>
        <taxon>Bacillariophyta</taxon>
        <taxon>Coscinodiscophyceae</taxon>
        <taxon>Chaetocerotophycidae</taxon>
        <taxon>Chaetocerotales</taxon>
        <taxon>Chaetocerotaceae</taxon>
        <taxon>Chaetoceros</taxon>
    </lineage>
</organism>
<evidence type="ECO:0008006" key="9">
    <source>
        <dbReference type="Google" id="ProtNLM"/>
    </source>
</evidence>
<sequence>MRTQEAVAGNIVKCIISSLSLTSSSTIVHMIRKSPRGLKSSYSRIIFGLSIGDIITSFARFVGPFLVPKDSMEASHMAIGTTLSCDYVGFVYFLGVEITSFYLLFLIYFFWRRVNHGTSPQKFAKGEEKYLHLSIWLGSLILPSIAVAKKEMNTVKYGPLCSVHTEPYGCGIGDIGDEGFIPCERGEKAPNTLKLVAVEIVTVFVCLLILLCSITYHVYLIERNLSESSKKNSSNNNNDNEEVNARRNSEEFTENNTPVANENLNENEARNFTLTKSSLRQSILYIAAFTCTFAAPLAMAASQRIASKTTALFWINSTLWPMFGNLLLLIYTRPKVQVLSKMFPEASWSYCFSIVVTSGGEVPPTPQALPVMSGEVHRHRGDSDSESFVSYDDRSTNGEYYEGLRRSMLAVSRSEEWYNFVQE</sequence>
<name>A0AAD3CUI7_9STRA</name>
<dbReference type="EMBL" id="BLLK01000045">
    <property type="protein sequence ID" value="GFH52482.1"/>
    <property type="molecule type" value="Genomic_DNA"/>
</dbReference>
<evidence type="ECO:0000313" key="8">
    <source>
        <dbReference type="Proteomes" id="UP001054902"/>
    </source>
</evidence>
<keyword evidence="4 6" id="KW-0472">Membrane</keyword>
<dbReference type="PANTHER" id="PTHR23112">
    <property type="entry name" value="G PROTEIN-COUPLED RECEPTOR 157-RELATED"/>
    <property type="match status" value="1"/>
</dbReference>
<proteinExistence type="predicted"/>
<feature type="transmembrane region" description="Helical" evidence="6">
    <location>
        <begin position="311"/>
        <end position="332"/>
    </location>
</feature>
<feature type="transmembrane region" description="Helical" evidence="6">
    <location>
        <begin position="283"/>
        <end position="305"/>
    </location>
</feature>
<reference evidence="7 8" key="1">
    <citation type="journal article" date="2021" name="Sci. Rep.">
        <title>The genome of the diatom Chaetoceros tenuissimus carries an ancient integrated fragment of an extant virus.</title>
        <authorList>
            <person name="Hongo Y."/>
            <person name="Kimura K."/>
            <person name="Takaki Y."/>
            <person name="Yoshida Y."/>
            <person name="Baba S."/>
            <person name="Kobayashi G."/>
            <person name="Nagasaki K."/>
            <person name="Hano T."/>
            <person name="Tomaru Y."/>
        </authorList>
    </citation>
    <scope>NUCLEOTIDE SEQUENCE [LARGE SCALE GENOMIC DNA]</scope>
    <source>
        <strain evidence="7 8">NIES-3715</strain>
    </source>
</reference>
<feature type="transmembrane region" description="Helical" evidence="6">
    <location>
        <begin position="45"/>
        <end position="67"/>
    </location>
</feature>
<comment type="caution">
    <text evidence="7">The sequence shown here is derived from an EMBL/GenBank/DDBJ whole genome shotgun (WGS) entry which is preliminary data.</text>
</comment>
<keyword evidence="3 6" id="KW-1133">Transmembrane helix</keyword>
<feature type="transmembrane region" description="Helical" evidence="6">
    <location>
        <begin position="130"/>
        <end position="148"/>
    </location>
</feature>
<dbReference type="GO" id="GO:0005886">
    <property type="term" value="C:plasma membrane"/>
    <property type="evidence" value="ECO:0007669"/>
    <property type="project" value="TreeGrafter"/>
</dbReference>
<evidence type="ECO:0000256" key="5">
    <source>
        <dbReference type="SAM" id="MobiDB-lite"/>
    </source>
</evidence>
<dbReference type="GO" id="GO:0007189">
    <property type="term" value="P:adenylate cyclase-activating G protein-coupled receptor signaling pathway"/>
    <property type="evidence" value="ECO:0007669"/>
    <property type="project" value="TreeGrafter"/>
</dbReference>
<dbReference type="PANTHER" id="PTHR23112:SF0">
    <property type="entry name" value="TRANSMEMBRANE PROTEIN 116"/>
    <property type="match status" value="1"/>
</dbReference>
<evidence type="ECO:0000256" key="2">
    <source>
        <dbReference type="ARBA" id="ARBA00022692"/>
    </source>
</evidence>